<feature type="region of interest" description="Disordered" evidence="6">
    <location>
        <begin position="237"/>
        <end position="283"/>
    </location>
</feature>
<feature type="region of interest" description="Disordered" evidence="6">
    <location>
        <begin position="514"/>
        <end position="533"/>
    </location>
</feature>
<dbReference type="GO" id="GO:0000056">
    <property type="term" value="P:ribosomal small subunit export from nucleus"/>
    <property type="evidence" value="ECO:0007669"/>
    <property type="project" value="TreeGrafter"/>
</dbReference>
<dbReference type="AlphaFoldDB" id="A0A4R5XDP2"/>
<dbReference type="PANTHER" id="PTHR13102">
    <property type="entry name" value="NUCLEOLAR PROTEIN 9"/>
    <property type="match status" value="1"/>
</dbReference>
<dbReference type="GO" id="GO:0005730">
    <property type="term" value="C:nucleolus"/>
    <property type="evidence" value="ECO:0007669"/>
    <property type="project" value="TreeGrafter"/>
</dbReference>
<dbReference type="InterPro" id="IPR040000">
    <property type="entry name" value="NOP9"/>
</dbReference>
<dbReference type="GO" id="GO:0000472">
    <property type="term" value="P:endonucleolytic cleavage to generate mature 5'-end of SSU-rRNA from (SSU-rRNA, 5.8S rRNA, LSU-rRNA)"/>
    <property type="evidence" value="ECO:0007669"/>
    <property type="project" value="TreeGrafter"/>
</dbReference>
<evidence type="ECO:0000256" key="1">
    <source>
        <dbReference type="ARBA" id="ARBA00016427"/>
    </source>
</evidence>
<dbReference type="Proteomes" id="UP000294933">
    <property type="component" value="Unassembled WGS sequence"/>
</dbReference>
<dbReference type="SUPFAM" id="SSF48371">
    <property type="entry name" value="ARM repeat"/>
    <property type="match status" value="2"/>
</dbReference>
<dbReference type="PANTHER" id="PTHR13102:SF0">
    <property type="entry name" value="NUCLEOLAR PROTEIN 9"/>
    <property type="match status" value="1"/>
</dbReference>
<feature type="compositionally biased region" description="Basic residues" evidence="6">
    <location>
        <begin position="250"/>
        <end position="260"/>
    </location>
</feature>
<dbReference type="Pfam" id="PF22493">
    <property type="entry name" value="PUF_NOP9"/>
    <property type="match status" value="1"/>
</dbReference>
<dbReference type="OrthoDB" id="392571at2759"/>
<evidence type="ECO:0000313" key="8">
    <source>
        <dbReference type="Proteomes" id="UP000294933"/>
    </source>
</evidence>
<keyword evidence="8" id="KW-1185">Reference proteome</keyword>
<name>A0A4R5XDP2_9AGAM</name>
<organism evidence="7 8">
    <name type="scientific">Rickenella mellea</name>
    <dbReference type="NCBI Taxonomy" id="50990"/>
    <lineage>
        <taxon>Eukaryota</taxon>
        <taxon>Fungi</taxon>
        <taxon>Dikarya</taxon>
        <taxon>Basidiomycota</taxon>
        <taxon>Agaricomycotina</taxon>
        <taxon>Agaricomycetes</taxon>
        <taxon>Hymenochaetales</taxon>
        <taxon>Rickenellaceae</taxon>
        <taxon>Rickenella</taxon>
    </lineage>
</organism>
<dbReference type="GO" id="GO:0003723">
    <property type="term" value="F:RNA binding"/>
    <property type="evidence" value="ECO:0007669"/>
    <property type="project" value="InterPro"/>
</dbReference>
<protein>
    <recommendedName>
        <fullName evidence="1">Nucleolar protein 9</fullName>
    </recommendedName>
    <alternativeName>
        <fullName evidence="3 4">Pumilio domain-containing protein NOP9</fullName>
    </alternativeName>
</protein>
<dbReference type="InterPro" id="IPR016024">
    <property type="entry name" value="ARM-type_fold"/>
</dbReference>
<feature type="compositionally biased region" description="Low complexity" evidence="6">
    <location>
        <begin position="237"/>
        <end position="249"/>
    </location>
</feature>
<evidence type="ECO:0000256" key="4">
    <source>
        <dbReference type="ARBA" id="ARBA00031929"/>
    </source>
</evidence>
<dbReference type="PROSITE" id="PS50302">
    <property type="entry name" value="PUM"/>
    <property type="match status" value="1"/>
</dbReference>
<keyword evidence="2" id="KW-0677">Repeat</keyword>
<accession>A0A4R5XDP2</accession>
<feature type="compositionally biased region" description="Basic and acidic residues" evidence="6">
    <location>
        <begin position="15"/>
        <end position="24"/>
    </location>
</feature>
<feature type="region of interest" description="Disordered" evidence="6">
    <location>
        <begin position="672"/>
        <end position="768"/>
    </location>
</feature>
<dbReference type="EMBL" id="ML170156">
    <property type="protein sequence ID" value="TDL29189.1"/>
    <property type="molecule type" value="Genomic_DNA"/>
</dbReference>
<feature type="compositionally biased region" description="Basic residues" evidence="6">
    <location>
        <begin position="518"/>
        <end position="527"/>
    </location>
</feature>
<feature type="compositionally biased region" description="Basic and acidic residues" evidence="6">
    <location>
        <begin position="684"/>
        <end position="695"/>
    </location>
</feature>
<feature type="compositionally biased region" description="Basic residues" evidence="6">
    <location>
        <begin position="1"/>
        <end position="14"/>
    </location>
</feature>
<dbReference type="GO" id="GO:0030688">
    <property type="term" value="C:preribosome, small subunit precursor"/>
    <property type="evidence" value="ECO:0007669"/>
    <property type="project" value="TreeGrafter"/>
</dbReference>
<dbReference type="InterPro" id="IPR011989">
    <property type="entry name" value="ARM-like"/>
</dbReference>
<feature type="repeat" description="Pumilio" evidence="5">
    <location>
        <begin position="141"/>
        <end position="179"/>
    </location>
</feature>
<dbReference type="GO" id="GO:0030686">
    <property type="term" value="C:90S preribosome"/>
    <property type="evidence" value="ECO:0007669"/>
    <property type="project" value="TreeGrafter"/>
</dbReference>
<dbReference type="Gene3D" id="1.25.10.10">
    <property type="entry name" value="Leucine-rich Repeat Variant"/>
    <property type="match status" value="3"/>
</dbReference>
<evidence type="ECO:0000256" key="2">
    <source>
        <dbReference type="ARBA" id="ARBA00022737"/>
    </source>
</evidence>
<sequence length="783" mass="86835">MPRENRKRGKKHKKSQGEEHHGFAEEETQIPRSGPSWIVPSSDLKETNSDAPFGFVEPDVKAYFKTVDQTLREWQEFSEADSLGELADTDPNEERRLFLVAALTETSGKEKRLATDPECSNVLERMAYSMDDFTKRVFMDRLVGSYIELAKHRFGSHVVQTLFDVATATTTREQRGIFPSLPETNDETGNLPSLTNLVVSASMELLPSTTELIMDPFASHVLRALLVLLCPSIASSTSDSATRRTSSVVRSKKSIAHKSKQGPLKSVLRTEAEPSTSPLAPDEFTSMSRKFVQKVRDDLSGNEVRALAADKNACPVLVILLEIEAHFDQSNQRDSLMDLVSVGLISACLNSPSTPLEPSDFLTTLLREPISSHLLETLISLAPSPAFHLLWSQYFEGKLSRLTSHPVANFVVARAVERISAAELLAGVEEMKDSWPKIIKSGRTGAIRALVDRAASLNSGEKDVVDAILSGFGLIDPESRKLLFQCVLILLPFEDYIAAKKLQDERKDDEIVSQANSRRQHGKHVHAKPSTEPSTQGAVLLQSMLRLKEPHYLPVVESIEALLPNELLSVCHHTTSSRVIDALLDSPTVASRVKRKFILSLIGNFHLLVDDRIGSRVGDRCWAWADPYLKEKIARSLIPQEQFLAASFYGKFFARNLHLHLLKRQPEEWKAMQSKASSTAKVNATDETRSHKQSEEQSNVKPDASDVKRKEGKRKRGSKPTDEIDALFTEKLGKRQKKGSLKPIDPAVTPPPSERTGEKQPGSKDTTANLATVLAAIQAAPKE</sequence>
<feature type="region of interest" description="Disordered" evidence="6">
    <location>
        <begin position="1"/>
        <end position="49"/>
    </location>
</feature>
<proteinExistence type="predicted"/>
<evidence type="ECO:0000313" key="7">
    <source>
        <dbReference type="EMBL" id="TDL29189.1"/>
    </source>
</evidence>
<evidence type="ECO:0000256" key="6">
    <source>
        <dbReference type="SAM" id="MobiDB-lite"/>
    </source>
</evidence>
<dbReference type="GO" id="GO:0000480">
    <property type="term" value="P:endonucleolytic cleavage in 5'-ETS of tricistronic rRNA transcript (SSU-rRNA, 5.8S rRNA, LSU-rRNA)"/>
    <property type="evidence" value="ECO:0007669"/>
    <property type="project" value="TreeGrafter"/>
</dbReference>
<dbReference type="STRING" id="50990.A0A4R5XDP2"/>
<gene>
    <name evidence="7" type="ORF">BD410DRAFT_735958</name>
</gene>
<evidence type="ECO:0000256" key="5">
    <source>
        <dbReference type="PROSITE-ProRule" id="PRU00317"/>
    </source>
</evidence>
<dbReference type="InterPro" id="IPR001313">
    <property type="entry name" value="Pumilio_RNA-bd_rpt"/>
</dbReference>
<evidence type="ECO:0000256" key="3">
    <source>
        <dbReference type="ARBA" id="ARBA00030932"/>
    </source>
</evidence>
<dbReference type="GO" id="GO:0000447">
    <property type="term" value="P:endonucleolytic cleavage in ITS1 to separate SSU-rRNA from 5.8S rRNA and LSU-rRNA from tricistronic rRNA transcript (SSU-rRNA, 5.8S rRNA, LSU-rRNA)"/>
    <property type="evidence" value="ECO:0007669"/>
    <property type="project" value="TreeGrafter"/>
</dbReference>
<dbReference type="VEuPathDB" id="FungiDB:BD410DRAFT_735958"/>
<reference evidence="7 8" key="1">
    <citation type="submission" date="2018-06" db="EMBL/GenBank/DDBJ databases">
        <title>A transcriptomic atlas of mushroom development highlights an independent origin of complex multicellularity.</title>
        <authorList>
            <consortium name="DOE Joint Genome Institute"/>
            <person name="Krizsan K."/>
            <person name="Almasi E."/>
            <person name="Merenyi Z."/>
            <person name="Sahu N."/>
            <person name="Viragh M."/>
            <person name="Koszo T."/>
            <person name="Mondo S."/>
            <person name="Kiss B."/>
            <person name="Balint B."/>
            <person name="Kues U."/>
            <person name="Barry K."/>
            <person name="Hegedus J.C."/>
            <person name="Henrissat B."/>
            <person name="Johnson J."/>
            <person name="Lipzen A."/>
            <person name="Ohm R."/>
            <person name="Nagy I."/>
            <person name="Pangilinan J."/>
            <person name="Yan J."/>
            <person name="Xiong Y."/>
            <person name="Grigoriev I.V."/>
            <person name="Hibbett D.S."/>
            <person name="Nagy L.G."/>
        </authorList>
    </citation>
    <scope>NUCLEOTIDE SEQUENCE [LARGE SCALE GENOMIC DNA]</scope>
    <source>
        <strain evidence="7 8">SZMC22713</strain>
    </source>
</reference>
<dbReference type="SMART" id="SM00025">
    <property type="entry name" value="Pumilio"/>
    <property type="match status" value="6"/>
</dbReference>